<organism evidence="1 2">
    <name type="scientific">Spirodela intermedia</name>
    <name type="common">Intermediate duckweed</name>
    <dbReference type="NCBI Taxonomy" id="51605"/>
    <lineage>
        <taxon>Eukaryota</taxon>
        <taxon>Viridiplantae</taxon>
        <taxon>Streptophyta</taxon>
        <taxon>Embryophyta</taxon>
        <taxon>Tracheophyta</taxon>
        <taxon>Spermatophyta</taxon>
        <taxon>Magnoliopsida</taxon>
        <taxon>Liliopsida</taxon>
        <taxon>Araceae</taxon>
        <taxon>Lemnoideae</taxon>
        <taxon>Spirodela</taxon>
    </lineage>
</organism>
<dbReference type="EMBL" id="LR746277">
    <property type="protein sequence ID" value="CAA7407548.1"/>
    <property type="molecule type" value="Genomic_DNA"/>
</dbReference>
<proteinExistence type="predicted"/>
<reference evidence="1" key="1">
    <citation type="submission" date="2020-02" db="EMBL/GenBank/DDBJ databases">
        <authorList>
            <person name="Scholz U."/>
            <person name="Mascher M."/>
            <person name="Fiebig A."/>
        </authorList>
    </citation>
    <scope>NUCLEOTIDE SEQUENCE</scope>
</reference>
<evidence type="ECO:0000313" key="1">
    <source>
        <dbReference type="EMBL" id="CAA7407548.1"/>
    </source>
</evidence>
<dbReference type="AlphaFoldDB" id="A0A7I8LE20"/>
<gene>
    <name evidence="1" type="ORF">SI8410_14018226</name>
</gene>
<name>A0A7I8LE20_SPIIN</name>
<accession>A0A7I8LE20</accession>
<evidence type="ECO:0000313" key="2">
    <source>
        <dbReference type="Proteomes" id="UP000663760"/>
    </source>
</evidence>
<dbReference type="Proteomes" id="UP000663760">
    <property type="component" value="Chromosome 14"/>
</dbReference>
<protein>
    <submittedName>
        <fullName evidence="1">Uncharacterized protein</fullName>
    </submittedName>
</protein>
<sequence length="38" mass="4137">MFLRCGRPSSLKDGIFVMIIEAIGEILPHVGCSLCGWS</sequence>
<keyword evidence="2" id="KW-1185">Reference proteome</keyword>